<proteinExistence type="predicted"/>
<gene>
    <name evidence="1" type="ORF">A3C16_03710</name>
</gene>
<sequence>QRVSLHDLTDISGQESRLGVTFGGLRRIRASEEALRCLIRKNRKPIYGVNTGVGDLCDTVIGEGDLWRLQENLIVSHACGSAPFLDENVSRGALFLVINALAKGYSGVSVHTVRTLITFFNNNVSPLMPAQGSLGASGDLIPLAHLGLLLLGKGNAYHRGRVVPAAKILKRLRITPLSLGPKEALSIINGTAVTTAQAALAVSAARDLLLSSCRATAGLFEVTGASRSGLDARIHDVKPHPGQKAVAALLRRYLSGSARTDAKKKKVQDSYVVRCAPQIDGAVMDHIDAAVRVVEVELNSVTDNPLFFSSRGVFQAVSGGNFHAQNVAFAMDSVGIAMAAHSKVIERRIERLLNSALSGLPPFLAPHGGLNSGLMVTQYLAVALVAENAILAHPASIQSVPVSAGQEDFVSMGMTSARKASDIVRNTERALAVEFLAIYQAGEFLMDSKTYGHGAFSASFRDLKKKIRRRVAPVMRDRWMSNDIAYIAGLIRRGDMR</sequence>
<dbReference type="EMBL" id="MHQL01000010">
    <property type="protein sequence ID" value="OHA03713.1"/>
    <property type="molecule type" value="Genomic_DNA"/>
</dbReference>
<dbReference type="NCBIfam" id="NF006871">
    <property type="entry name" value="PRK09367.1"/>
    <property type="match status" value="1"/>
</dbReference>
<dbReference type="InterPro" id="IPR024083">
    <property type="entry name" value="Fumarase/histidase_N"/>
</dbReference>
<accession>A0A1G2KWD2</accession>
<dbReference type="Proteomes" id="UP000177811">
    <property type="component" value="Unassembled WGS sequence"/>
</dbReference>
<dbReference type="SUPFAM" id="SSF48557">
    <property type="entry name" value="L-aspartase-like"/>
    <property type="match status" value="1"/>
</dbReference>
<dbReference type="PROSITE" id="PS00488">
    <property type="entry name" value="PAL_HISTIDASE"/>
    <property type="match status" value="1"/>
</dbReference>
<evidence type="ECO:0000313" key="2">
    <source>
        <dbReference type="Proteomes" id="UP000177811"/>
    </source>
</evidence>
<dbReference type="Gene3D" id="1.20.200.10">
    <property type="entry name" value="Fumarase/aspartase (Central domain)"/>
    <property type="match status" value="1"/>
</dbReference>
<dbReference type="CDD" id="cd00332">
    <property type="entry name" value="PAL-HAL"/>
    <property type="match status" value="1"/>
</dbReference>
<dbReference type="InterPro" id="IPR001106">
    <property type="entry name" value="Aromatic_Lyase"/>
</dbReference>
<feature type="non-terminal residue" evidence="1">
    <location>
        <position position="1"/>
    </location>
</feature>
<dbReference type="GO" id="GO:0016841">
    <property type="term" value="F:ammonia-lyase activity"/>
    <property type="evidence" value="ECO:0007669"/>
    <property type="project" value="InterPro"/>
</dbReference>
<dbReference type="Pfam" id="PF00221">
    <property type="entry name" value="Lyase_aromatic"/>
    <property type="match status" value="1"/>
</dbReference>
<reference evidence="1 2" key="1">
    <citation type="journal article" date="2016" name="Nat. Commun.">
        <title>Thousands of microbial genomes shed light on interconnected biogeochemical processes in an aquifer system.</title>
        <authorList>
            <person name="Anantharaman K."/>
            <person name="Brown C.T."/>
            <person name="Hug L.A."/>
            <person name="Sharon I."/>
            <person name="Castelle C.J."/>
            <person name="Probst A.J."/>
            <person name="Thomas B.C."/>
            <person name="Singh A."/>
            <person name="Wilkins M.J."/>
            <person name="Karaoz U."/>
            <person name="Brodie E.L."/>
            <person name="Williams K.H."/>
            <person name="Hubbard S.S."/>
            <person name="Banfield J.F."/>
        </authorList>
    </citation>
    <scope>NUCLEOTIDE SEQUENCE [LARGE SCALE GENOMIC DNA]</scope>
</reference>
<dbReference type="PANTHER" id="PTHR10362">
    <property type="entry name" value="HISTIDINE AMMONIA-LYASE"/>
    <property type="match status" value="1"/>
</dbReference>
<dbReference type="InterPro" id="IPR008948">
    <property type="entry name" value="L-Aspartase-like"/>
</dbReference>
<organism evidence="1 2">
    <name type="scientific">Candidatus Sungbacteria bacterium RIFCSPHIGHO2_02_FULL_51_29</name>
    <dbReference type="NCBI Taxonomy" id="1802273"/>
    <lineage>
        <taxon>Bacteria</taxon>
        <taxon>Candidatus Sungiibacteriota</taxon>
    </lineage>
</organism>
<dbReference type="InterPro" id="IPR022313">
    <property type="entry name" value="Phe/His_NH3-lyase_AS"/>
</dbReference>
<name>A0A1G2KWD2_9BACT</name>
<comment type="caution">
    <text evidence="1">The sequence shown here is derived from an EMBL/GenBank/DDBJ whole genome shotgun (WGS) entry which is preliminary data.</text>
</comment>
<protein>
    <recommendedName>
        <fullName evidence="3">Histidine ammonia-lyase</fullName>
    </recommendedName>
</protein>
<dbReference type="AlphaFoldDB" id="A0A1G2KWD2"/>
<evidence type="ECO:0008006" key="3">
    <source>
        <dbReference type="Google" id="ProtNLM"/>
    </source>
</evidence>
<evidence type="ECO:0000313" key="1">
    <source>
        <dbReference type="EMBL" id="OHA03713.1"/>
    </source>
</evidence>
<dbReference type="Gene3D" id="1.10.275.10">
    <property type="entry name" value="Fumarase/aspartase (N-terminal domain)"/>
    <property type="match status" value="1"/>
</dbReference>